<accession>A0A844GAL8</accession>
<sequence>MKKYPELTRETAAFIEGLEAKNDPPLYTLSYQDARAVLAAAQSGPTPRPEADVTDFEIPFGEGGAVELRIVRPKGGKGRLPVVFYIHGGGWVMGDKNTHDRLVREIAVRTGAAVVFVNYTPSPEAQYPVPLRQIMTALRYIVAHADELKLDAARIAVAGDSVGGNMAAALTLMCKAENGPRLRFQLLLYPVTDASLDTDSYREFADGPWLTKKAMEYFWDAYAPDKKSRREITASPLLATAEQLKGLPPAFVITDANDVLRDEGEAYAVRLMQAGVPTGAARYAGTIHDFLMLDAVADTIPAKEALAQACGVLREALAE</sequence>
<dbReference type="PANTHER" id="PTHR48081">
    <property type="entry name" value="AB HYDROLASE SUPERFAMILY PROTEIN C4A8.06C"/>
    <property type="match status" value="1"/>
</dbReference>
<dbReference type="RefSeq" id="WP_106052626.1">
    <property type="nucleotide sequence ID" value="NZ_DBFCGB010000180.1"/>
</dbReference>
<comment type="caution">
    <text evidence="4">The sequence shown here is derived from an EMBL/GenBank/DDBJ whole genome shotgun (WGS) entry which is preliminary data.</text>
</comment>
<dbReference type="InterPro" id="IPR002168">
    <property type="entry name" value="Lipase_GDXG_HIS_AS"/>
</dbReference>
<evidence type="ECO:0000313" key="4">
    <source>
        <dbReference type="EMBL" id="MST99279.1"/>
    </source>
</evidence>
<feature type="domain" description="Alpha/beta hydrolase fold-3" evidence="3">
    <location>
        <begin position="83"/>
        <end position="291"/>
    </location>
</feature>
<dbReference type="AlphaFoldDB" id="A0A844GAL8"/>
<name>A0A844GAL8_9BACT</name>
<dbReference type="SUPFAM" id="SSF53474">
    <property type="entry name" value="alpha/beta-Hydrolases"/>
    <property type="match status" value="1"/>
</dbReference>
<dbReference type="Proteomes" id="UP000435649">
    <property type="component" value="Unassembled WGS sequence"/>
</dbReference>
<dbReference type="InterPro" id="IPR013094">
    <property type="entry name" value="AB_hydrolase_3"/>
</dbReference>
<proteinExistence type="inferred from homology"/>
<comment type="similarity">
    <text evidence="1">Belongs to the 'GDXG' lipolytic enzyme family.</text>
</comment>
<reference evidence="4 5" key="1">
    <citation type="submission" date="2019-08" db="EMBL/GenBank/DDBJ databases">
        <title>In-depth cultivation of the pig gut microbiome towards novel bacterial diversity and tailored functional studies.</title>
        <authorList>
            <person name="Wylensek D."/>
            <person name="Hitch T.C.A."/>
            <person name="Clavel T."/>
        </authorList>
    </citation>
    <scope>NUCLEOTIDE SEQUENCE [LARGE SCALE GENOMIC DNA]</scope>
    <source>
        <strain evidence="4 5">BBE-744-WT-12</strain>
    </source>
</reference>
<evidence type="ECO:0000256" key="2">
    <source>
        <dbReference type="ARBA" id="ARBA00022801"/>
    </source>
</evidence>
<organism evidence="4 5">
    <name type="scientific">Victivallis lenta</name>
    <dbReference type="NCBI Taxonomy" id="2606640"/>
    <lineage>
        <taxon>Bacteria</taxon>
        <taxon>Pseudomonadati</taxon>
        <taxon>Lentisphaerota</taxon>
        <taxon>Lentisphaeria</taxon>
        <taxon>Victivallales</taxon>
        <taxon>Victivallaceae</taxon>
        <taxon>Victivallis</taxon>
    </lineage>
</organism>
<dbReference type="Pfam" id="PF07859">
    <property type="entry name" value="Abhydrolase_3"/>
    <property type="match status" value="1"/>
</dbReference>
<dbReference type="PANTHER" id="PTHR48081:SF8">
    <property type="entry name" value="ALPHA_BETA HYDROLASE FOLD-3 DOMAIN-CONTAINING PROTEIN-RELATED"/>
    <property type="match status" value="1"/>
</dbReference>
<dbReference type="GO" id="GO:0016787">
    <property type="term" value="F:hydrolase activity"/>
    <property type="evidence" value="ECO:0007669"/>
    <property type="project" value="UniProtKB-KW"/>
</dbReference>
<protein>
    <submittedName>
        <fullName evidence="4">Alpha/beta hydrolase</fullName>
    </submittedName>
</protein>
<dbReference type="Gene3D" id="3.40.50.1820">
    <property type="entry name" value="alpha/beta hydrolase"/>
    <property type="match status" value="1"/>
</dbReference>
<dbReference type="InterPro" id="IPR050300">
    <property type="entry name" value="GDXG_lipolytic_enzyme"/>
</dbReference>
<keyword evidence="2 4" id="KW-0378">Hydrolase</keyword>
<evidence type="ECO:0000256" key="1">
    <source>
        <dbReference type="ARBA" id="ARBA00010515"/>
    </source>
</evidence>
<gene>
    <name evidence="4" type="ORF">FYJ85_19830</name>
</gene>
<dbReference type="InterPro" id="IPR029058">
    <property type="entry name" value="AB_hydrolase_fold"/>
</dbReference>
<evidence type="ECO:0000313" key="5">
    <source>
        <dbReference type="Proteomes" id="UP000435649"/>
    </source>
</evidence>
<dbReference type="EMBL" id="VUNS01000033">
    <property type="protein sequence ID" value="MST99279.1"/>
    <property type="molecule type" value="Genomic_DNA"/>
</dbReference>
<dbReference type="PROSITE" id="PS01173">
    <property type="entry name" value="LIPASE_GDXG_HIS"/>
    <property type="match status" value="1"/>
</dbReference>
<evidence type="ECO:0000259" key="3">
    <source>
        <dbReference type="Pfam" id="PF07859"/>
    </source>
</evidence>
<keyword evidence="5" id="KW-1185">Reference proteome</keyword>